<name>A0A821B3U2_9BILA</name>
<accession>A0A821B3U2</accession>
<comment type="caution">
    <text evidence="2">The sequence shown here is derived from an EMBL/GenBank/DDBJ whole genome shotgun (WGS) entry which is preliminary data.</text>
</comment>
<organism evidence="2 3">
    <name type="scientific">Rotaria magnacalcarata</name>
    <dbReference type="NCBI Taxonomy" id="392030"/>
    <lineage>
        <taxon>Eukaryota</taxon>
        <taxon>Metazoa</taxon>
        <taxon>Spiralia</taxon>
        <taxon>Gnathifera</taxon>
        <taxon>Rotifera</taxon>
        <taxon>Eurotatoria</taxon>
        <taxon>Bdelloidea</taxon>
        <taxon>Philodinida</taxon>
        <taxon>Philodinidae</taxon>
        <taxon>Rotaria</taxon>
    </lineage>
</organism>
<protein>
    <submittedName>
        <fullName evidence="2">Uncharacterized protein</fullName>
    </submittedName>
</protein>
<dbReference type="AlphaFoldDB" id="A0A821B3U2"/>
<dbReference type="Proteomes" id="UP000663866">
    <property type="component" value="Unassembled WGS sequence"/>
</dbReference>
<evidence type="ECO:0000256" key="1">
    <source>
        <dbReference type="SAM" id="MobiDB-lite"/>
    </source>
</evidence>
<feature type="compositionally biased region" description="Acidic residues" evidence="1">
    <location>
        <begin position="34"/>
        <end position="43"/>
    </location>
</feature>
<gene>
    <name evidence="2" type="ORF">OVN521_LOCUS44618</name>
</gene>
<evidence type="ECO:0000313" key="3">
    <source>
        <dbReference type="Proteomes" id="UP000663866"/>
    </source>
</evidence>
<evidence type="ECO:0000313" key="2">
    <source>
        <dbReference type="EMBL" id="CAF4586162.1"/>
    </source>
</evidence>
<proteinExistence type="predicted"/>
<reference evidence="2" key="1">
    <citation type="submission" date="2021-02" db="EMBL/GenBank/DDBJ databases">
        <authorList>
            <person name="Nowell W R."/>
        </authorList>
    </citation>
    <scope>NUCLEOTIDE SEQUENCE</scope>
</reference>
<dbReference type="EMBL" id="CAJOBG010068941">
    <property type="protein sequence ID" value="CAF4586162.1"/>
    <property type="molecule type" value="Genomic_DNA"/>
</dbReference>
<feature type="region of interest" description="Disordered" evidence="1">
    <location>
        <begin position="34"/>
        <end position="55"/>
    </location>
</feature>
<sequence length="55" mass="6535">PYENEDFRLHAYYHTQPNLSQPKVSIDNTRNDEEDLLLGDDDDSGHRFKKNKMNL</sequence>
<feature type="non-terminal residue" evidence="2">
    <location>
        <position position="1"/>
    </location>
</feature>
<keyword evidence="3" id="KW-1185">Reference proteome</keyword>